<sequence>MKDQKARAYITGLFKIVGTDSVLVVLYTGHVKRVHCPFTVIAKVDVPPLVEGKEYIVHAVKMTLHLQDVFIIDGKAYLVWYFAVKV</sequence>
<organism evidence="2 4">
    <name type="scientific">Draconibacterium orientale</name>
    <dbReference type="NCBI Taxonomy" id="1168034"/>
    <lineage>
        <taxon>Bacteria</taxon>
        <taxon>Pseudomonadati</taxon>
        <taxon>Bacteroidota</taxon>
        <taxon>Bacteroidia</taxon>
        <taxon>Marinilabiliales</taxon>
        <taxon>Prolixibacteraceae</taxon>
        <taxon>Draconibacterium</taxon>
    </lineage>
</organism>
<dbReference type="HOGENOM" id="CLU_2492885_0_0_10"/>
<dbReference type="AlphaFoldDB" id="X5E6S6"/>
<dbReference type="Proteomes" id="UP000181981">
    <property type="component" value="Unassembled WGS sequence"/>
</dbReference>
<evidence type="ECO:0000313" key="1">
    <source>
        <dbReference type="EMBL" id="AHW62331.1"/>
    </source>
</evidence>
<gene>
    <name evidence="1" type="ORF">FH5T_19810</name>
    <name evidence="2" type="ORF">SAMN05444285_1625</name>
</gene>
<keyword evidence="3" id="KW-1185">Reference proteome</keyword>
<evidence type="ECO:0000313" key="4">
    <source>
        <dbReference type="Proteomes" id="UP000181981"/>
    </source>
</evidence>
<name>X5E6S6_9BACT</name>
<protein>
    <submittedName>
        <fullName evidence="2">Uncharacterized protein</fullName>
    </submittedName>
</protein>
<evidence type="ECO:0000313" key="3">
    <source>
        <dbReference type="Proteomes" id="UP000023772"/>
    </source>
</evidence>
<dbReference type="EMBL" id="FOHT01000062">
    <property type="protein sequence ID" value="SEU15785.1"/>
    <property type="molecule type" value="Genomic_DNA"/>
</dbReference>
<reference evidence="2 4" key="2">
    <citation type="submission" date="2016-10" db="EMBL/GenBank/DDBJ databases">
        <authorList>
            <person name="de Groot N.N."/>
        </authorList>
    </citation>
    <scope>NUCLEOTIDE SEQUENCE [LARGE SCALE GENOMIC DNA]</scope>
    <source>
        <strain evidence="2 4">DSM 25947</strain>
    </source>
</reference>
<dbReference type="KEGG" id="dori:FH5T_19810"/>
<dbReference type="Proteomes" id="UP000023772">
    <property type="component" value="Chromosome"/>
</dbReference>
<dbReference type="EMBL" id="CP007451">
    <property type="protein sequence ID" value="AHW62331.1"/>
    <property type="molecule type" value="Genomic_DNA"/>
</dbReference>
<proteinExistence type="predicted"/>
<dbReference type="RefSeq" id="WP_038562355.1">
    <property type="nucleotide sequence ID" value="NZ_FOHT01000062.1"/>
</dbReference>
<accession>X5E6S6</accession>
<reference evidence="1 3" key="1">
    <citation type="submission" date="2014-03" db="EMBL/GenBank/DDBJ databases">
        <title>Complete genome sequence of a deeply braunched marine Bacteroidia bacterium Draconibacterium orientale type strain FH5T.</title>
        <authorList>
            <person name="Li X."/>
            <person name="Wang X."/>
            <person name="Xie Z."/>
            <person name="Du Z."/>
            <person name="Chen G."/>
        </authorList>
    </citation>
    <scope>NUCLEOTIDE SEQUENCE [LARGE SCALE GENOMIC DNA]</scope>
    <source>
        <strain evidence="1 3">FH5</strain>
    </source>
</reference>
<evidence type="ECO:0000313" key="2">
    <source>
        <dbReference type="EMBL" id="SEU15785.1"/>
    </source>
</evidence>